<proteinExistence type="predicted"/>
<reference evidence="1" key="1">
    <citation type="journal article" date="2021" name="Proc. Natl. Acad. Sci. U.S.A.">
        <title>A Catalog of Tens of Thousands of Viruses from Human Metagenomes Reveals Hidden Associations with Chronic Diseases.</title>
        <authorList>
            <person name="Tisza M.J."/>
            <person name="Buck C.B."/>
        </authorList>
    </citation>
    <scope>NUCLEOTIDE SEQUENCE</scope>
    <source>
        <strain evidence="1">Cthh925</strain>
    </source>
</reference>
<organism evidence="1">
    <name type="scientific">Siphoviridae sp. cthh925</name>
    <dbReference type="NCBI Taxonomy" id="2826425"/>
    <lineage>
        <taxon>Viruses</taxon>
        <taxon>Duplodnaviria</taxon>
        <taxon>Heunggongvirae</taxon>
        <taxon>Uroviricota</taxon>
        <taxon>Caudoviricetes</taxon>
    </lineage>
</organism>
<evidence type="ECO:0000313" key="1">
    <source>
        <dbReference type="EMBL" id="DAD95770.1"/>
    </source>
</evidence>
<protein>
    <submittedName>
        <fullName evidence="1">Uncharacterized protein</fullName>
    </submittedName>
</protein>
<sequence>MGLFKNKDYAEIHIKFDERKQDEEMIKVEGTQEGLAASIGALIQSMLEDGFNREILEMSILYALEESKKNKKSKVKVIKVDNEEKAKDIEKLLNKIMED</sequence>
<dbReference type="EMBL" id="BK015200">
    <property type="protein sequence ID" value="DAD95770.1"/>
    <property type="molecule type" value="Genomic_DNA"/>
</dbReference>
<accession>A0A8S5NNB5</accession>
<name>A0A8S5NNB5_9CAUD</name>